<gene>
    <name evidence="2" type="ORF">CEUSTIGMA_g4677.t1</name>
</gene>
<comment type="caution">
    <text evidence="2">The sequence shown here is derived from an EMBL/GenBank/DDBJ whole genome shotgun (WGS) entry which is preliminary data.</text>
</comment>
<dbReference type="OrthoDB" id="6424451at2759"/>
<evidence type="ECO:0000256" key="1">
    <source>
        <dbReference type="ARBA" id="ARBA00009817"/>
    </source>
</evidence>
<comment type="similarity">
    <text evidence="1">Belongs to the HEBP family.</text>
</comment>
<dbReference type="SUPFAM" id="SSF55136">
    <property type="entry name" value="Probable bacterial effector-binding domain"/>
    <property type="match status" value="1"/>
</dbReference>
<dbReference type="PANTHER" id="PTHR11220">
    <property type="entry name" value="HEME-BINDING PROTEIN-RELATED"/>
    <property type="match status" value="1"/>
</dbReference>
<accession>A0A250X2D6</accession>
<evidence type="ECO:0008006" key="4">
    <source>
        <dbReference type="Google" id="ProtNLM"/>
    </source>
</evidence>
<keyword evidence="3" id="KW-1185">Reference proteome</keyword>
<reference evidence="2 3" key="1">
    <citation type="submission" date="2017-08" db="EMBL/GenBank/DDBJ databases">
        <title>Acidophilic green algal genome provides insights into adaptation to an acidic environment.</title>
        <authorList>
            <person name="Hirooka S."/>
            <person name="Hirose Y."/>
            <person name="Kanesaki Y."/>
            <person name="Higuchi S."/>
            <person name="Fujiwara T."/>
            <person name="Onuma R."/>
            <person name="Era A."/>
            <person name="Ohbayashi R."/>
            <person name="Uzuka A."/>
            <person name="Nozaki H."/>
            <person name="Yoshikawa H."/>
            <person name="Miyagishima S.Y."/>
        </authorList>
    </citation>
    <scope>NUCLEOTIDE SEQUENCE [LARGE SCALE GENOMIC DNA]</scope>
    <source>
        <strain evidence="2 3">NIES-2499</strain>
    </source>
</reference>
<name>A0A250X2D6_9CHLO</name>
<organism evidence="2 3">
    <name type="scientific">Chlamydomonas eustigma</name>
    <dbReference type="NCBI Taxonomy" id="1157962"/>
    <lineage>
        <taxon>Eukaryota</taxon>
        <taxon>Viridiplantae</taxon>
        <taxon>Chlorophyta</taxon>
        <taxon>core chlorophytes</taxon>
        <taxon>Chlorophyceae</taxon>
        <taxon>CS clade</taxon>
        <taxon>Chlamydomonadales</taxon>
        <taxon>Chlamydomonadaceae</taxon>
        <taxon>Chlamydomonas</taxon>
    </lineage>
</organism>
<dbReference type="InterPro" id="IPR011256">
    <property type="entry name" value="Reg_factor_effector_dom_sf"/>
</dbReference>
<dbReference type="PANTHER" id="PTHR11220:SF58">
    <property type="entry name" value="SOUL HEME-BINDING FAMILY PROTEIN"/>
    <property type="match status" value="1"/>
</dbReference>
<proteinExistence type="inferred from homology"/>
<dbReference type="AlphaFoldDB" id="A0A250X2D6"/>
<dbReference type="InterPro" id="IPR006917">
    <property type="entry name" value="SOUL_heme-bd"/>
</dbReference>
<dbReference type="Gene3D" id="3.20.80.10">
    <property type="entry name" value="Regulatory factor, effector binding domain"/>
    <property type="match status" value="2"/>
</dbReference>
<evidence type="ECO:0000313" key="2">
    <source>
        <dbReference type="EMBL" id="GAX77231.1"/>
    </source>
</evidence>
<dbReference type="Pfam" id="PF04832">
    <property type="entry name" value="SOUL"/>
    <property type="match status" value="2"/>
</dbReference>
<dbReference type="Proteomes" id="UP000232323">
    <property type="component" value="Unassembled WGS sequence"/>
</dbReference>
<protein>
    <recommendedName>
        <fullName evidence="4">SOUL heme-binding protein</fullName>
    </recommendedName>
</protein>
<dbReference type="EMBL" id="BEGY01000023">
    <property type="protein sequence ID" value="GAX77231.1"/>
    <property type="molecule type" value="Genomic_DNA"/>
</dbReference>
<sequence length="236" mass="25610">MATIFGAITSETPKYDLVKKLAVYEVRKYGRQVRAEVKVETSGHMMENLGVPFRMLAGYIFGGNIKSLGTAGASVITEPSKQPGAASNEKVAMTAPVLLSQQVPTGVKADNEKVAMTAPVLLNEHQADKKSVKMSFIMPSIYDSVDKLPIPKDARVHLVEVPEHKVAVIRFSGQFSAARAAYFKDREAALRAAAKEDGIVLSVDPQDVVVAGYNPPWCLPWLRTNEIMIPVLEGAS</sequence>
<evidence type="ECO:0000313" key="3">
    <source>
        <dbReference type="Proteomes" id="UP000232323"/>
    </source>
</evidence>